<evidence type="ECO:0000313" key="5">
    <source>
        <dbReference type="Proteomes" id="UP000319210"/>
    </source>
</evidence>
<dbReference type="AlphaFoldDB" id="A0A4Y3R7S1"/>
<feature type="domain" description="Histidine kinase/HSP90-like ATPase" evidence="3">
    <location>
        <begin position="1"/>
        <end position="99"/>
    </location>
</feature>
<keyword evidence="1" id="KW-0418">Kinase</keyword>
<accession>A0A4Y3R7S1</accession>
<evidence type="ECO:0000313" key="4">
    <source>
        <dbReference type="EMBL" id="GEB53786.1"/>
    </source>
</evidence>
<dbReference type="PANTHER" id="PTHR35526:SF3">
    <property type="entry name" value="ANTI-SIGMA-F FACTOR RSBW"/>
    <property type="match status" value="1"/>
</dbReference>
<keyword evidence="1" id="KW-0723">Serine/threonine-protein kinase</keyword>
<dbReference type="InterPro" id="IPR036890">
    <property type="entry name" value="HATPase_C_sf"/>
</dbReference>
<evidence type="ECO:0000256" key="1">
    <source>
        <dbReference type="ARBA" id="ARBA00022527"/>
    </source>
</evidence>
<dbReference type="OrthoDB" id="4166172at2"/>
<dbReference type="CDD" id="cd16936">
    <property type="entry name" value="HATPase_RsbW-like"/>
    <property type="match status" value="1"/>
</dbReference>
<feature type="region of interest" description="Disordered" evidence="2">
    <location>
        <begin position="106"/>
        <end position="128"/>
    </location>
</feature>
<protein>
    <recommendedName>
        <fullName evidence="3">Histidine kinase/HSP90-like ATPase domain-containing protein</fullName>
    </recommendedName>
</protein>
<keyword evidence="1" id="KW-0808">Transferase</keyword>
<organism evidence="4 5">
    <name type="scientific">Streptomyces cacaoi</name>
    <dbReference type="NCBI Taxonomy" id="1898"/>
    <lineage>
        <taxon>Bacteria</taxon>
        <taxon>Bacillati</taxon>
        <taxon>Actinomycetota</taxon>
        <taxon>Actinomycetes</taxon>
        <taxon>Kitasatosporales</taxon>
        <taxon>Streptomycetaceae</taxon>
        <taxon>Streptomyces</taxon>
    </lineage>
</organism>
<dbReference type="InterPro" id="IPR050267">
    <property type="entry name" value="Anti-sigma-factor_SerPK"/>
</dbReference>
<dbReference type="GO" id="GO:0004674">
    <property type="term" value="F:protein serine/threonine kinase activity"/>
    <property type="evidence" value="ECO:0007669"/>
    <property type="project" value="UniProtKB-KW"/>
</dbReference>
<dbReference type="Gene3D" id="3.30.565.10">
    <property type="entry name" value="Histidine kinase-like ATPase, C-terminal domain"/>
    <property type="match status" value="1"/>
</dbReference>
<dbReference type="Pfam" id="PF13581">
    <property type="entry name" value="HATPase_c_2"/>
    <property type="match status" value="1"/>
</dbReference>
<dbReference type="PANTHER" id="PTHR35526">
    <property type="entry name" value="ANTI-SIGMA-F FACTOR RSBW-RELATED"/>
    <property type="match status" value="1"/>
</dbReference>
<keyword evidence="5" id="KW-1185">Reference proteome</keyword>
<proteinExistence type="predicted"/>
<gene>
    <name evidence="4" type="ORF">SCA03_63370</name>
</gene>
<name>A0A4Y3R7S1_STRCI</name>
<evidence type="ECO:0000256" key="2">
    <source>
        <dbReference type="SAM" id="MobiDB-lite"/>
    </source>
</evidence>
<evidence type="ECO:0000259" key="3">
    <source>
        <dbReference type="Pfam" id="PF13581"/>
    </source>
</evidence>
<comment type="caution">
    <text evidence="4">The sequence shown here is derived from an EMBL/GenBank/DDBJ whole genome shotgun (WGS) entry which is preliminary data.</text>
</comment>
<sequence length="128" mass="13406">MRQIARGWLERWALPAVVVGDAELVVSELGTNAVEHGRGPVGLTLAHLPGVLRIEVTDRSSTPARPRTVAADAESGRGLFLVDALAGAWGVSRDGTVTWAELPVADDGGRQRAEPAGGWSPGVTSTFQ</sequence>
<dbReference type="SUPFAM" id="SSF55874">
    <property type="entry name" value="ATPase domain of HSP90 chaperone/DNA topoisomerase II/histidine kinase"/>
    <property type="match status" value="1"/>
</dbReference>
<dbReference type="Proteomes" id="UP000319210">
    <property type="component" value="Unassembled WGS sequence"/>
</dbReference>
<reference evidence="4 5" key="1">
    <citation type="submission" date="2019-06" db="EMBL/GenBank/DDBJ databases">
        <title>Whole genome shotgun sequence of Streptomyces cacaoi subsp. cacaoi NBRC 12748.</title>
        <authorList>
            <person name="Hosoyama A."/>
            <person name="Uohara A."/>
            <person name="Ohji S."/>
            <person name="Ichikawa N."/>
        </authorList>
    </citation>
    <scope>NUCLEOTIDE SEQUENCE [LARGE SCALE GENOMIC DNA]</scope>
    <source>
        <strain evidence="4 5">NBRC 12748</strain>
    </source>
</reference>
<dbReference type="InterPro" id="IPR003594">
    <property type="entry name" value="HATPase_dom"/>
</dbReference>
<dbReference type="EMBL" id="BJMM01000063">
    <property type="protein sequence ID" value="GEB53786.1"/>
    <property type="molecule type" value="Genomic_DNA"/>
</dbReference>